<dbReference type="Gene3D" id="3.40.50.2020">
    <property type="match status" value="1"/>
</dbReference>
<dbReference type="InterPro" id="IPR000836">
    <property type="entry name" value="PRTase_dom"/>
</dbReference>
<protein>
    <submittedName>
        <fullName evidence="2">Phosphoribosyltransferase</fullName>
    </submittedName>
</protein>
<dbReference type="CDD" id="cd06223">
    <property type="entry name" value="PRTases_typeI"/>
    <property type="match status" value="1"/>
</dbReference>
<dbReference type="STRING" id="1817760.A2151_07585"/>
<keyword evidence="2" id="KW-0808">Transferase</keyword>
<gene>
    <name evidence="2" type="ORF">A2151_07585</name>
</gene>
<organism evidence="2 3">
    <name type="scientific">Candidatus Muproteobacteria bacterium RBG_16_65_34</name>
    <dbReference type="NCBI Taxonomy" id="1817760"/>
    <lineage>
        <taxon>Bacteria</taxon>
        <taxon>Pseudomonadati</taxon>
        <taxon>Pseudomonadota</taxon>
        <taxon>Candidatus Muproteobacteria</taxon>
    </lineage>
</organism>
<name>A0A1F6TL78_9PROT</name>
<dbReference type="SUPFAM" id="SSF53271">
    <property type="entry name" value="PRTase-like"/>
    <property type="match status" value="1"/>
</dbReference>
<dbReference type="Proteomes" id="UP000178885">
    <property type="component" value="Unassembled WGS sequence"/>
</dbReference>
<dbReference type="AlphaFoldDB" id="A0A1F6TL78"/>
<evidence type="ECO:0000259" key="1">
    <source>
        <dbReference type="Pfam" id="PF00156"/>
    </source>
</evidence>
<feature type="domain" description="Phosphoribosyltransferase" evidence="1">
    <location>
        <begin position="27"/>
        <end position="186"/>
    </location>
</feature>
<dbReference type="EMBL" id="MFSU01000094">
    <property type="protein sequence ID" value="OGI45846.1"/>
    <property type="molecule type" value="Genomic_DNA"/>
</dbReference>
<evidence type="ECO:0000313" key="3">
    <source>
        <dbReference type="Proteomes" id="UP000178885"/>
    </source>
</evidence>
<dbReference type="GO" id="GO:0016757">
    <property type="term" value="F:glycosyltransferase activity"/>
    <property type="evidence" value="ECO:0007669"/>
    <property type="project" value="UniProtKB-KW"/>
</dbReference>
<sequence>MNGGGDNVFEHSDLRNRVRMFRDRAHAGQILADMLRSYRASDALVLAIPAGGVPVAAAIARALELPLDVAVVSKITLPWNTESGYGAVAFDGNVRLNENLVAALALGDAVVQEGIARTKAKVGGRVARLRGDRPFPELKRRSAILVDDGLASGFTMRAAVEAVRSRGAERIVVAVPTGHAESVRRIAAAVEALYCANIREGHSFAVADAYEHWVDVEEQTAVRMLEAARAATV</sequence>
<evidence type="ECO:0000313" key="2">
    <source>
        <dbReference type="EMBL" id="OGI45846.1"/>
    </source>
</evidence>
<dbReference type="Gene3D" id="3.30.1310.20">
    <property type="entry name" value="PRTase-like"/>
    <property type="match status" value="1"/>
</dbReference>
<keyword evidence="2" id="KW-0328">Glycosyltransferase</keyword>
<accession>A0A1F6TL78</accession>
<dbReference type="Pfam" id="PF00156">
    <property type="entry name" value="Pribosyltran"/>
    <property type="match status" value="1"/>
</dbReference>
<comment type="caution">
    <text evidence="2">The sequence shown here is derived from an EMBL/GenBank/DDBJ whole genome shotgun (WGS) entry which is preliminary data.</text>
</comment>
<reference evidence="2 3" key="1">
    <citation type="journal article" date="2016" name="Nat. Commun.">
        <title>Thousands of microbial genomes shed light on interconnected biogeochemical processes in an aquifer system.</title>
        <authorList>
            <person name="Anantharaman K."/>
            <person name="Brown C.T."/>
            <person name="Hug L.A."/>
            <person name="Sharon I."/>
            <person name="Castelle C.J."/>
            <person name="Probst A.J."/>
            <person name="Thomas B.C."/>
            <person name="Singh A."/>
            <person name="Wilkins M.J."/>
            <person name="Karaoz U."/>
            <person name="Brodie E.L."/>
            <person name="Williams K.H."/>
            <person name="Hubbard S.S."/>
            <person name="Banfield J.F."/>
        </authorList>
    </citation>
    <scope>NUCLEOTIDE SEQUENCE [LARGE SCALE GENOMIC DNA]</scope>
</reference>
<proteinExistence type="predicted"/>
<dbReference type="InterPro" id="IPR029057">
    <property type="entry name" value="PRTase-like"/>
</dbReference>